<dbReference type="InterPro" id="IPR008881">
    <property type="entry name" value="Trigger_fac_ribosome-bd_bac"/>
</dbReference>
<dbReference type="GO" id="GO:0044183">
    <property type="term" value="F:protein folding chaperone"/>
    <property type="evidence" value="ECO:0007669"/>
    <property type="project" value="TreeGrafter"/>
</dbReference>
<sequence>MKKTPPVEIKKLPNSEIEIRGEIESNFLDTAFETTLERKLKDVEMPGFRKGKAPKELVLKQFGEAYFLEEAANLALSEAYPKIVEENKLRVIGNPHITLTKLARGNPLGFIIVTATVPEIKLPDYKKLAKEAMSTAEDTAVTEEEVENVLLEIRKNYTHMEMHKSGELKDHNHPPVLEKDLPELTDELAKKIGDFASVSDMRVKVKENMKQEKERKAKEKKRADAIEKIMGKTDCEIPNILIEHELEGMLAQFEGDVTRAGGTMEGYLQTIKKTSEDLKKEWRETAAKKAKAQLVMSKIAVEEKIVPDGEEVRKETEKILTIYPDADIVRARSYVAMMLTNEKVFTFLESLA</sequence>
<dbReference type="EMBL" id="MHWD01000008">
    <property type="protein sequence ID" value="OHB04636.1"/>
    <property type="molecule type" value="Genomic_DNA"/>
</dbReference>
<dbReference type="Gene3D" id="1.10.3120.10">
    <property type="entry name" value="Trigger factor, C-terminal domain"/>
    <property type="match status" value="1"/>
</dbReference>
<dbReference type="GO" id="GO:0051083">
    <property type="term" value="P:'de novo' cotranslational protein folding"/>
    <property type="evidence" value="ECO:0007669"/>
    <property type="project" value="TreeGrafter"/>
</dbReference>
<dbReference type="Pfam" id="PF05697">
    <property type="entry name" value="Trigger_N"/>
    <property type="match status" value="1"/>
</dbReference>
<dbReference type="Gene3D" id="3.30.70.1050">
    <property type="entry name" value="Trigger factor ribosome-binding domain"/>
    <property type="match status" value="1"/>
</dbReference>
<feature type="coiled-coil region" evidence="10">
    <location>
        <begin position="202"/>
        <end position="229"/>
    </location>
</feature>
<evidence type="ECO:0000259" key="12">
    <source>
        <dbReference type="Pfam" id="PF05698"/>
    </source>
</evidence>
<keyword evidence="10" id="KW-0175">Coiled coil</keyword>
<evidence type="ECO:0000256" key="5">
    <source>
        <dbReference type="ARBA" id="ARBA00016902"/>
    </source>
</evidence>
<evidence type="ECO:0000256" key="9">
    <source>
        <dbReference type="ARBA" id="ARBA00029986"/>
    </source>
</evidence>
<evidence type="ECO:0000256" key="2">
    <source>
        <dbReference type="ARBA" id="ARBA00004496"/>
    </source>
</evidence>
<dbReference type="Pfam" id="PF05698">
    <property type="entry name" value="Trigger_C"/>
    <property type="match status" value="1"/>
</dbReference>
<dbReference type="SUPFAM" id="SSF102735">
    <property type="entry name" value="Trigger factor ribosome-binding domain"/>
    <property type="match status" value="1"/>
</dbReference>
<dbReference type="InterPro" id="IPR005215">
    <property type="entry name" value="Trig_fac"/>
</dbReference>
<dbReference type="InterPro" id="IPR008880">
    <property type="entry name" value="Trigger_fac_C"/>
</dbReference>
<evidence type="ECO:0000256" key="7">
    <source>
        <dbReference type="ARBA" id="ARBA00023186"/>
    </source>
</evidence>
<reference evidence="13 14" key="1">
    <citation type="journal article" date="2016" name="Nat. Commun.">
        <title>Thousands of microbial genomes shed light on interconnected biogeochemical processes in an aquifer system.</title>
        <authorList>
            <person name="Anantharaman K."/>
            <person name="Brown C.T."/>
            <person name="Hug L.A."/>
            <person name="Sharon I."/>
            <person name="Castelle C.J."/>
            <person name="Probst A.J."/>
            <person name="Thomas B.C."/>
            <person name="Singh A."/>
            <person name="Wilkins M.J."/>
            <person name="Karaoz U."/>
            <person name="Brodie E.L."/>
            <person name="Williams K.H."/>
            <person name="Hubbard S.S."/>
            <person name="Banfield J.F."/>
        </authorList>
    </citation>
    <scope>NUCLEOTIDE SEQUENCE [LARGE SCALE GENOMIC DNA]</scope>
</reference>
<evidence type="ECO:0000256" key="4">
    <source>
        <dbReference type="ARBA" id="ARBA00013194"/>
    </source>
</evidence>
<dbReference type="InterPro" id="IPR027304">
    <property type="entry name" value="Trigger_fact/SurA_dom_sf"/>
</dbReference>
<dbReference type="AlphaFoldDB" id="A0A1G2U561"/>
<dbReference type="InterPro" id="IPR037041">
    <property type="entry name" value="Trigger_fac_C_sf"/>
</dbReference>
<dbReference type="SUPFAM" id="SSF109998">
    <property type="entry name" value="Triger factor/SurA peptide-binding domain-like"/>
    <property type="match status" value="1"/>
</dbReference>
<evidence type="ECO:0000256" key="10">
    <source>
        <dbReference type="SAM" id="Coils"/>
    </source>
</evidence>
<feature type="domain" description="Trigger factor C-terminal" evidence="12">
    <location>
        <begin position="198"/>
        <end position="325"/>
    </location>
</feature>
<accession>A0A1G2U561</accession>
<evidence type="ECO:0000259" key="11">
    <source>
        <dbReference type="Pfam" id="PF05697"/>
    </source>
</evidence>
<evidence type="ECO:0000313" key="13">
    <source>
        <dbReference type="EMBL" id="OHB04636.1"/>
    </source>
</evidence>
<dbReference type="EC" id="5.2.1.8" evidence="4"/>
<feature type="domain" description="Trigger factor ribosome-binding bacterial" evidence="11">
    <location>
        <begin position="7"/>
        <end position="150"/>
    </location>
</feature>
<dbReference type="GO" id="GO:0043022">
    <property type="term" value="F:ribosome binding"/>
    <property type="evidence" value="ECO:0007669"/>
    <property type="project" value="TreeGrafter"/>
</dbReference>
<keyword evidence="7" id="KW-0143">Chaperone</keyword>
<name>A0A1G2U561_9BACT</name>
<comment type="similarity">
    <text evidence="3">Belongs to the FKBP-type PPIase family. Tig subfamily.</text>
</comment>
<comment type="subcellular location">
    <subcellularLocation>
        <location evidence="2">Cytoplasm</location>
    </subcellularLocation>
</comment>
<comment type="caution">
    <text evidence="13">The sequence shown here is derived from an EMBL/GenBank/DDBJ whole genome shotgun (WGS) entry which is preliminary data.</text>
</comment>
<proteinExistence type="inferred from homology"/>
<dbReference type="PANTHER" id="PTHR30560">
    <property type="entry name" value="TRIGGER FACTOR CHAPERONE AND PEPTIDYL-PROLYL CIS/TRANS ISOMERASE"/>
    <property type="match status" value="1"/>
</dbReference>
<dbReference type="GO" id="GO:0003755">
    <property type="term" value="F:peptidyl-prolyl cis-trans isomerase activity"/>
    <property type="evidence" value="ECO:0007669"/>
    <property type="project" value="UniProtKB-KW"/>
</dbReference>
<dbReference type="PANTHER" id="PTHR30560:SF3">
    <property type="entry name" value="TRIGGER FACTOR-LIKE PROTEIN TIG, CHLOROPLASTIC"/>
    <property type="match status" value="1"/>
</dbReference>
<dbReference type="GO" id="GO:0043335">
    <property type="term" value="P:protein unfolding"/>
    <property type="evidence" value="ECO:0007669"/>
    <property type="project" value="TreeGrafter"/>
</dbReference>
<gene>
    <name evidence="13" type="ORF">A2920_01740</name>
</gene>
<evidence type="ECO:0000313" key="14">
    <source>
        <dbReference type="Proteomes" id="UP000179283"/>
    </source>
</evidence>
<protein>
    <recommendedName>
        <fullName evidence="5">Trigger factor</fullName>
        <ecNumber evidence="4">5.2.1.8</ecNumber>
    </recommendedName>
    <alternativeName>
        <fullName evidence="9">PPIase</fullName>
    </alternativeName>
</protein>
<dbReference type="Proteomes" id="UP000179283">
    <property type="component" value="Unassembled WGS sequence"/>
</dbReference>
<evidence type="ECO:0000256" key="6">
    <source>
        <dbReference type="ARBA" id="ARBA00023110"/>
    </source>
</evidence>
<dbReference type="GO" id="GO:0015031">
    <property type="term" value="P:protein transport"/>
    <property type="evidence" value="ECO:0007669"/>
    <property type="project" value="InterPro"/>
</dbReference>
<evidence type="ECO:0000256" key="8">
    <source>
        <dbReference type="ARBA" id="ARBA00023235"/>
    </source>
</evidence>
<evidence type="ECO:0000256" key="3">
    <source>
        <dbReference type="ARBA" id="ARBA00005464"/>
    </source>
</evidence>
<organism evidence="13 14">
    <name type="scientific">Candidatus Zambryskibacteria bacterium RIFCSPLOWO2_01_FULL_43_17</name>
    <dbReference type="NCBI Taxonomy" id="1802760"/>
    <lineage>
        <taxon>Bacteria</taxon>
        <taxon>Candidatus Zambryskiibacteriota</taxon>
    </lineage>
</organism>
<keyword evidence="8" id="KW-0413">Isomerase</keyword>
<evidence type="ECO:0000256" key="1">
    <source>
        <dbReference type="ARBA" id="ARBA00000971"/>
    </source>
</evidence>
<dbReference type="GO" id="GO:0005737">
    <property type="term" value="C:cytoplasm"/>
    <property type="evidence" value="ECO:0007669"/>
    <property type="project" value="UniProtKB-SubCell"/>
</dbReference>
<dbReference type="InterPro" id="IPR036611">
    <property type="entry name" value="Trigger_fac_ribosome-bd_sf"/>
</dbReference>
<comment type="catalytic activity">
    <reaction evidence="1">
        <text>[protein]-peptidylproline (omega=180) = [protein]-peptidylproline (omega=0)</text>
        <dbReference type="Rhea" id="RHEA:16237"/>
        <dbReference type="Rhea" id="RHEA-COMP:10747"/>
        <dbReference type="Rhea" id="RHEA-COMP:10748"/>
        <dbReference type="ChEBI" id="CHEBI:83833"/>
        <dbReference type="ChEBI" id="CHEBI:83834"/>
        <dbReference type="EC" id="5.2.1.8"/>
    </reaction>
</comment>
<keyword evidence="6" id="KW-0697">Rotamase</keyword>